<dbReference type="RefSeq" id="WP_274585439.1">
    <property type="nucleotide sequence ID" value="NZ_CP145811.1"/>
</dbReference>
<dbReference type="EMBL" id="CP146598">
    <property type="protein sequence ID" value="WWY02996.1"/>
    <property type="molecule type" value="Genomic_DNA"/>
</dbReference>
<evidence type="ECO:0000256" key="1">
    <source>
        <dbReference type="SAM" id="Phobius"/>
    </source>
</evidence>
<keyword evidence="1" id="KW-0472">Membrane</keyword>
<evidence type="ECO:0000313" key="2">
    <source>
        <dbReference type="EMBL" id="MDD9328352.1"/>
    </source>
</evidence>
<evidence type="ECO:0000313" key="4">
    <source>
        <dbReference type="Proteomes" id="UP001149607"/>
    </source>
</evidence>
<feature type="transmembrane region" description="Helical" evidence="1">
    <location>
        <begin position="40"/>
        <end position="59"/>
    </location>
</feature>
<reference evidence="3" key="2">
    <citation type="submission" date="2024-02" db="EMBL/GenBank/DDBJ databases">
        <title>Neisseria leonii sp. nov.</title>
        <authorList>
            <person name="Boutroux M."/>
            <person name="Favre-Rochex S."/>
            <person name="Gorgette O."/>
            <person name="Touak G."/>
            <person name="Muhle E."/>
            <person name="Chesneau O."/>
            <person name="Clermont D."/>
            <person name="Rahi P."/>
        </authorList>
    </citation>
    <scope>NUCLEOTIDE SEQUENCE</scope>
    <source>
        <strain evidence="3">51.81</strain>
    </source>
</reference>
<gene>
    <name evidence="2" type="ORF">ORY91_001775</name>
    <name evidence="3" type="ORF">V9W64_09950</name>
</gene>
<protein>
    <submittedName>
        <fullName evidence="2">Uncharacterized protein</fullName>
    </submittedName>
</protein>
<dbReference type="AlphaFoldDB" id="A0A9X4E713"/>
<accession>A0A9X4E713</accession>
<proteinExistence type="predicted"/>
<organism evidence="2">
    <name type="scientific">Neisseria leonii</name>
    <dbReference type="NCBI Taxonomy" id="2995413"/>
    <lineage>
        <taxon>Bacteria</taxon>
        <taxon>Pseudomonadati</taxon>
        <taxon>Pseudomonadota</taxon>
        <taxon>Betaproteobacteria</taxon>
        <taxon>Neisseriales</taxon>
        <taxon>Neisseriaceae</taxon>
        <taxon>Neisseria</taxon>
    </lineage>
</organism>
<name>A0A9X4E713_9NEIS</name>
<feature type="transmembrane region" description="Helical" evidence="1">
    <location>
        <begin position="7"/>
        <end position="34"/>
    </location>
</feature>
<dbReference type="Proteomes" id="UP001149607">
    <property type="component" value="Chromosome"/>
</dbReference>
<sequence length="244" mass="28449">MKILSIFFACLVLSVIPAVLLIDGLIAYFVWLYAKEDITFVPLFLMLLIPSFILVAALHQRLTTKTIARYGERANAIMEMVSVDVDPDRAENRETIRYVFSFVDASGRKHIRNFSETRYSPMPVQGDIVPTYPKNLFVRNPKLGEKFEVMYLKGMERFPIILNTGDSEFVRHIQEEHRQKFIRQLSERVSKLQILVDADPLNPERQKLYQQAQQDLHNYQQFGTEPMLIESFERGLVFKSDKNK</sequence>
<keyword evidence="4" id="KW-1185">Reference proteome</keyword>
<dbReference type="EMBL" id="JAPQFL010000005">
    <property type="protein sequence ID" value="MDD9328352.1"/>
    <property type="molecule type" value="Genomic_DNA"/>
</dbReference>
<reference evidence="2" key="1">
    <citation type="submission" date="2022-10" db="EMBL/GenBank/DDBJ databases">
        <authorList>
            <person name="Boutroux M."/>
        </authorList>
    </citation>
    <scope>NUCLEOTIDE SEQUENCE</scope>
    <source>
        <strain evidence="2">51.81</strain>
    </source>
</reference>
<keyword evidence="1" id="KW-0812">Transmembrane</keyword>
<keyword evidence="1" id="KW-1133">Transmembrane helix</keyword>
<evidence type="ECO:0000313" key="3">
    <source>
        <dbReference type="EMBL" id="WWY02996.1"/>
    </source>
</evidence>